<proteinExistence type="predicted"/>
<feature type="region of interest" description="Disordered" evidence="2">
    <location>
        <begin position="648"/>
        <end position="728"/>
    </location>
</feature>
<evidence type="ECO:0000256" key="2">
    <source>
        <dbReference type="SAM" id="MobiDB-lite"/>
    </source>
</evidence>
<keyword evidence="4" id="KW-1185">Reference proteome</keyword>
<sequence>MPFVKREATEPAYIDLTSPESQSQPMIGLGAFRGTTFPNKEATPKQSSSPPRPQSQSLPRTQSPPRNDGSPGKQRRTVQLPATPQRRPVSRARPSGGGPGQTYSPNEHGRAVARSRLLLFDNIRRHLPFISTHCHYTNSVHLYPPPDSTLYEWRIKEERYRLPVFTDGTRKPLEDFTGGEHVLLEIALHDGSMKAVLADVGDVAWWGRVEEQLVAGRSTTEFMRAVAIQRELQEGERMQRQKMKFGLVATLSDALRAPRQAEGIQKQQAEINSQDSRGNVRNNITGFSPKSQTQYYNFTPASYPAQSTMSTRVSPFSGVPQQNLVAGLKVANQAPPPSTPTQSNITNTEAVNPVTAPQTQPPPIFAGPSNPSRAPVSLPPQGQGNQPAGKPYLPCEPSTCTHNPSGYLLDAKGTDTTSSREQCEQRILNSKLFLLGHLQSLLPSISLHDVSLDPRGKRYNYRWIFAPGYIPPSYCVDGKVMVKSFGMLTNKDHEMLRRAMENGWMRAVVDLGDDSLNGDSMARDTNGNGERDSGGGLNHRPDGKVPERREFTELAENRPPDDCRVNGQTDAKQNNDGIERNHQQQGGTPSSETQANTANGLEAGFSPNSGPSRSSEVSDVAFNNALNFLRSFNNSGSNSTIAGTVVNPTVGNPTANDTVMEQAPASQSSANEPINTRESPAASRNPVVDAWDTEKASTEAQGANNDNSNGDGESAEGVTTTHDTGNSIHEQSIHGESINLDSFESLLAQVNDNVTNDNTTTGSETSHGKDSVMNTPIAVQSNAALLGSIDRPATSANLTPENITILSQSNANQDTTVSRKELKRMERKLKRQKKQMQSEQEERAGLLKLWREERDYWMSKNQELLEQKRYWKKKAKKTRRKLRHGVHEKGNEEVQPPEVEN</sequence>
<keyword evidence="1" id="KW-0175">Coiled coil</keyword>
<evidence type="ECO:0000313" key="4">
    <source>
        <dbReference type="Proteomes" id="UP000275078"/>
    </source>
</evidence>
<feature type="compositionally biased region" description="Polar residues" evidence="2">
    <location>
        <begin position="648"/>
        <end position="678"/>
    </location>
</feature>
<accession>A0A3N4I2U1</accession>
<dbReference type="EMBL" id="ML119688">
    <property type="protein sequence ID" value="RPA80425.1"/>
    <property type="molecule type" value="Genomic_DNA"/>
</dbReference>
<feature type="region of interest" description="Disordered" evidence="2">
    <location>
        <begin position="873"/>
        <end position="901"/>
    </location>
</feature>
<feature type="compositionally biased region" description="Polar residues" evidence="2">
    <location>
        <begin position="566"/>
        <end position="576"/>
    </location>
</feature>
<gene>
    <name evidence="3" type="ORF">BJ508DRAFT_377117</name>
</gene>
<protein>
    <submittedName>
        <fullName evidence="3">Uncharacterized protein</fullName>
    </submittedName>
</protein>
<organism evidence="3 4">
    <name type="scientific">Ascobolus immersus RN42</name>
    <dbReference type="NCBI Taxonomy" id="1160509"/>
    <lineage>
        <taxon>Eukaryota</taxon>
        <taxon>Fungi</taxon>
        <taxon>Dikarya</taxon>
        <taxon>Ascomycota</taxon>
        <taxon>Pezizomycotina</taxon>
        <taxon>Pezizomycetes</taxon>
        <taxon>Pezizales</taxon>
        <taxon>Ascobolaceae</taxon>
        <taxon>Ascobolus</taxon>
    </lineage>
</organism>
<feature type="region of interest" description="Disordered" evidence="2">
    <location>
        <begin position="516"/>
        <end position="616"/>
    </location>
</feature>
<feature type="compositionally biased region" description="Polar residues" evidence="2">
    <location>
        <begin position="606"/>
        <end position="616"/>
    </location>
</feature>
<feature type="compositionally biased region" description="Basic and acidic residues" evidence="2">
    <location>
        <begin position="529"/>
        <end position="564"/>
    </location>
</feature>
<dbReference type="AlphaFoldDB" id="A0A3N4I2U1"/>
<feature type="region of interest" description="Disordered" evidence="2">
    <location>
        <begin position="1"/>
        <end position="108"/>
    </location>
</feature>
<name>A0A3N4I2U1_ASCIM</name>
<feature type="region of interest" description="Disordered" evidence="2">
    <location>
        <begin position="353"/>
        <end position="393"/>
    </location>
</feature>
<dbReference type="Proteomes" id="UP000275078">
    <property type="component" value="Unassembled WGS sequence"/>
</dbReference>
<reference evidence="3 4" key="1">
    <citation type="journal article" date="2018" name="Nat. Ecol. Evol.">
        <title>Pezizomycetes genomes reveal the molecular basis of ectomycorrhizal truffle lifestyle.</title>
        <authorList>
            <person name="Murat C."/>
            <person name="Payen T."/>
            <person name="Noel B."/>
            <person name="Kuo A."/>
            <person name="Morin E."/>
            <person name="Chen J."/>
            <person name="Kohler A."/>
            <person name="Krizsan K."/>
            <person name="Balestrini R."/>
            <person name="Da Silva C."/>
            <person name="Montanini B."/>
            <person name="Hainaut M."/>
            <person name="Levati E."/>
            <person name="Barry K.W."/>
            <person name="Belfiori B."/>
            <person name="Cichocki N."/>
            <person name="Clum A."/>
            <person name="Dockter R.B."/>
            <person name="Fauchery L."/>
            <person name="Guy J."/>
            <person name="Iotti M."/>
            <person name="Le Tacon F."/>
            <person name="Lindquist E.A."/>
            <person name="Lipzen A."/>
            <person name="Malagnac F."/>
            <person name="Mello A."/>
            <person name="Molinier V."/>
            <person name="Miyauchi S."/>
            <person name="Poulain J."/>
            <person name="Riccioni C."/>
            <person name="Rubini A."/>
            <person name="Sitrit Y."/>
            <person name="Splivallo R."/>
            <person name="Traeger S."/>
            <person name="Wang M."/>
            <person name="Zifcakova L."/>
            <person name="Wipf D."/>
            <person name="Zambonelli A."/>
            <person name="Paolocci F."/>
            <person name="Nowrousian M."/>
            <person name="Ottonello S."/>
            <person name="Baldrian P."/>
            <person name="Spatafora J.W."/>
            <person name="Henrissat B."/>
            <person name="Nagy L.G."/>
            <person name="Aury J.M."/>
            <person name="Wincker P."/>
            <person name="Grigoriev I.V."/>
            <person name="Bonfante P."/>
            <person name="Martin F.M."/>
        </authorList>
    </citation>
    <scope>NUCLEOTIDE SEQUENCE [LARGE SCALE GENOMIC DNA]</scope>
    <source>
        <strain evidence="3 4">RN42</strain>
    </source>
</reference>
<feature type="coiled-coil region" evidence="1">
    <location>
        <begin position="815"/>
        <end position="849"/>
    </location>
</feature>
<feature type="compositionally biased region" description="Low complexity" evidence="2">
    <location>
        <begin position="46"/>
        <end position="66"/>
    </location>
</feature>
<feature type="compositionally biased region" description="Basic residues" evidence="2">
    <location>
        <begin position="873"/>
        <end position="884"/>
    </location>
</feature>
<feature type="region of interest" description="Disordered" evidence="2">
    <location>
        <begin position="753"/>
        <end position="773"/>
    </location>
</feature>
<feature type="compositionally biased region" description="Polar residues" evidence="2">
    <location>
        <begin position="698"/>
        <end position="728"/>
    </location>
</feature>
<evidence type="ECO:0000313" key="3">
    <source>
        <dbReference type="EMBL" id="RPA80425.1"/>
    </source>
</evidence>
<evidence type="ECO:0000256" key="1">
    <source>
        <dbReference type="SAM" id="Coils"/>
    </source>
</evidence>
<feature type="compositionally biased region" description="Polar residues" evidence="2">
    <location>
        <begin position="583"/>
        <end position="599"/>
    </location>
</feature>